<dbReference type="EMBL" id="CP025583">
    <property type="protein sequence ID" value="AUM74492.1"/>
    <property type="molecule type" value="Genomic_DNA"/>
</dbReference>
<organism evidence="2 3">
    <name type="scientific">Paracoccus jeotgali</name>
    <dbReference type="NCBI Taxonomy" id="2065379"/>
    <lineage>
        <taxon>Bacteria</taxon>
        <taxon>Pseudomonadati</taxon>
        <taxon>Pseudomonadota</taxon>
        <taxon>Alphaproteobacteria</taxon>
        <taxon>Rhodobacterales</taxon>
        <taxon>Paracoccaceae</taxon>
        <taxon>Paracoccus</taxon>
    </lineage>
</organism>
<dbReference type="Proteomes" id="UP000234882">
    <property type="component" value="Chromosome"/>
</dbReference>
<accession>A0A2K9MG84</accession>
<reference evidence="3" key="1">
    <citation type="submission" date="2017-12" db="EMBL/GenBank/DDBJ databases">
        <title>Genomic analysis of Paracoccus sp. CBA4604.</title>
        <authorList>
            <person name="Roh S.W."/>
            <person name="Kim J.Y."/>
            <person name="Kim J.S."/>
        </authorList>
    </citation>
    <scope>NUCLEOTIDE SEQUENCE [LARGE SCALE GENOMIC DNA]</scope>
    <source>
        <strain evidence="3">CBA4604</strain>
    </source>
</reference>
<dbReference type="CDD" id="cd12797">
    <property type="entry name" value="M23_peptidase"/>
    <property type="match status" value="1"/>
</dbReference>
<keyword evidence="1" id="KW-0732">Signal</keyword>
<dbReference type="OrthoDB" id="9809144at2"/>
<dbReference type="AlphaFoldDB" id="A0A2K9MG84"/>
<dbReference type="RefSeq" id="WP_101499838.1">
    <property type="nucleotide sequence ID" value="NZ_CP025583.1"/>
</dbReference>
<dbReference type="SUPFAM" id="SSF51261">
    <property type="entry name" value="Duplicated hybrid motif"/>
    <property type="match status" value="1"/>
</dbReference>
<proteinExistence type="predicted"/>
<name>A0A2K9MG84_9RHOB</name>
<gene>
    <name evidence="2" type="ORF">CYR75_09580</name>
</gene>
<evidence type="ECO:0000313" key="2">
    <source>
        <dbReference type="EMBL" id="AUM74492.1"/>
    </source>
</evidence>
<evidence type="ECO:0000256" key="1">
    <source>
        <dbReference type="SAM" id="SignalP"/>
    </source>
</evidence>
<dbReference type="KEGG" id="paru:CYR75_09580"/>
<keyword evidence="3" id="KW-1185">Reference proteome</keyword>
<feature type="signal peptide" evidence="1">
    <location>
        <begin position="1"/>
        <end position="24"/>
    </location>
</feature>
<dbReference type="InterPro" id="IPR011055">
    <property type="entry name" value="Dup_hybrid_motif"/>
</dbReference>
<dbReference type="Gene3D" id="2.70.70.10">
    <property type="entry name" value="Glucose Permease (Domain IIA)"/>
    <property type="match status" value="1"/>
</dbReference>
<protein>
    <submittedName>
        <fullName evidence="2">Peptidase M23</fullName>
    </submittedName>
</protein>
<sequence length="401" mass="42403">MRLARSLILSGVLALAGLPATLSAQVAGEDAAQAALDLRAATDRLEAALSQEDQVTALTDMIHAYETGLASLRAGLRHAGIREQELRATWEGRRAELAGIIGVMMTMQQSPETLMLLHPAGPRATAHSGMILSSIAPGLRAEADALKQGLDEIASLRAQQQEAANTLAEGLGRVQEARRLLASAVTDRSTMPKRFAENPEELQALQKSAATLDAFAEGIAGMESDVGPPLADFEGAQGSLPLPVMGQVLRGYLEPDAAGIERPGLVIATAPASLVTTPWAATIRYRGPLLDYGNVMILEPARDYLLVLAGLAQVFGEVGDVLAAGEPVGLMGGTEPPAQEFGIGFVVNAATGRHADRTETLYLELRKGKQTLDPEEWFVLNHIVGDQMQAQAQADTQAETQ</sequence>
<feature type="chain" id="PRO_5014927571" evidence="1">
    <location>
        <begin position="25"/>
        <end position="401"/>
    </location>
</feature>
<evidence type="ECO:0000313" key="3">
    <source>
        <dbReference type="Proteomes" id="UP000234882"/>
    </source>
</evidence>